<evidence type="ECO:0000256" key="5">
    <source>
        <dbReference type="ARBA" id="ARBA00022989"/>
    </source>
</evidence>
<feature type="transmembrane region" description="Helical" evidence="8">
    <location>
        <begin position="187"/>
        <end position="206"/>
    </location>
</feature>
<dbReference type="AlphaFoldDB" id="A0A9X0QG96"/>
<evidence type="ECO:0000256" key="7">
    <source>
        <dbReference type="SAM" id="MobiDB-lite"/>
    </source>
</evidence>
<dbReference type="RefSeq" id="WP_183978420.1">
    <property type="nucleotide sequence ID" value="NZ_JACHEB010000007.1"/>
</dbReference>
<dbReference type="GO" id="GO:0005886">
    <property type="term" value="C:plasma membrane"/>
    <property type="evidence" value="ECO:0007669"/>
    <property type="project" value="UniProtKB-SubCell"/>
</dbReference>
<dbReference type="Gene3D" id="1.20.1630.10">
    <property type="entry name" value="Formate dehydrogenase/DMSO reductase domain"/>
    <property type="match status" value="1"/>
</dbReference>
<feature type="transmembrane region" description="Helical" evidence="8">
    <location>
        <begin position="115"/>
        <end position="136"/>
    </location>
</feature>
<protein>
    <submittedName>
        <fullName evidence="9">Ni/Fe-hydrogenase subunit HybB-like protein</fullName>
    </submittedName>
</protein>
<sequence>MHANSSSQHASTKPPLPEQGGQIGYENTTVTKVPGWHGIIAWDALLNGMAMGLFLAAAVSELAAPAVFIGVAKVAYPVALVLLLVDLVLLVLDLGDPLRFHHMLRVFKPSSPMSLGTWCLTIFSLPLTAAAALSVLAKLGWDFERARLLAVVVGLLPGFGAAAYKGVLLSTNAQPGWKDARWLGGYLTNSALLMGCAELLVLSAVMRQTQAIAILRTAFIVLLILNMIPLGLLFANLRTIHAQLYTRGQQWRVGALIAVGALIPLGLILLNGGLLSISVAVIFLLADSWLVRSVYVKIPHTSPLEVRSGE</sequence>
<keyword evidence="3" id="KW-1003">Cell membrane</keyword>
<comment type="subcellular location">
    <subcellularLocation>
        <location evidence="1">Cell membrane</location>
        <topology evidence="1">Multi-pass membrane protein</topology>
    </subcellularLocation>
</comment>
<dbReference type="Pfam" id="PF03916">
    <property type="entry name" value="NrfD"/>
    <property type="match status" value="1"/>
</dbReference>
<evidence type="ECO:0000256" key="3">
    <source>
        <dbReference type="ARBA" id="ARBA00022475"/>
    </source>
</evidence>
<dbReference type="InterPro" id="IPR005614">
    <property type="entry name" value="NrfD-like"/>
</dbReference>
<evidence type="ECO:0000256" key="1">
    <source>
        <dbReference type="ARBA" id="ARBA00004651"/>
    </source>
</evidence>
<evidence type="ECO:0000256" key="8">
    <source>
        <dbReference type="SAM" id="Phobius"/>
    </source>
</evidence>
<feature type="compositionally biased region" description="Polar residues" evidence="7">
    <location>
        <begin position="1"/>
        <end position="11"/>
    </location>
</feature>
<keyword evidence="10" id="KW-1185">Reference proteome</keyword>
<keyword evidence="6 8" id="KW-0472">Membrane</keyword>
<keyword evidence="4 8" id="KW-0812">Transmembrane</keyword>
<feature type="transmembrane region" description="Helical" evidence="8">
    <location>
        <begin position="255"/>
        <end position="285"/>
    </location>
</feature>
<reference evidence="9 10" key="1">
    <citation type="submission" date="2020-08" db="EMBL/GenBank/DDBJ databases">
        <title>Genomic Encyclopedia of Type Strains, Phase IV (KMG-V): Genome sequencing to study the core and pangenomes of soil and plant-associated prokaryotes.</title>
        <authorList>
            <person name="Whitman W."/>
        </authorList>
    </citation>
    <scope>NUCLEOTIDE SEQUENCE [LARGE SCALE GENOMIC DNA]</scope>
    <source>
        <strain evidence="9 10">X5P2</strain>
    </source>
</reference>
<accession>A0A9X0QG96</accession>
<feature type="transmembrane region" description="Helical" evidence="8">
    <location>
        <begin position="74"/>
        <end position="95"/>
    </location>
</feature>
<dbReference type="EMBL" id="JACHEB010000007">
    <property type="protein sequence ID" value="MBB5329698.1"/>
    <property type="molecule type" value="Genomic_DNA"/>
</dbReference>
<organism evidence="9 10">
    <name type="scientific">Tunturiibacter gelidiferens</name>
    <dbReference type="NCBI Taxonomy" id="3069689"/>
    <lineage>
        <taxon>Bacteria</taxon>
        <taxon>Pseudomonadati</taxon>
        <taxon>Acidobacteriota</taxon>
        <taxon>Terriglobia</taxon>
        <taxon>Terriglobales</taxon>
        <taxon>Acidobacteriaceae</taxon>
        <taxon>Tunturiibacter</taxon>
    </lineage>
</organism>
<comment type="similarity">
    <text evidence="2">Belongs to the NrfD family.</text>
</comment>
<evidence type="ECO:0000256" key="6">
    <source>
        <dbReference type="ARBA" id="ARBA00023136"/>
    </source>
</evidence>
<name>A0A9X0QG96_9BACT</name>
<feature type="transmembrane region" description="Helical" evidence="8">
    <location>
        <begin position="148"/>
        <end position="167"/>
    </location>
</feature>
<keyword evidence="5 8" id="KW-1133">Transmembrane helix</keyword>
<gene>
    <name evidence="9" type="ORF">HDF14_003320</name>
</gene>
<evidence type="ECO:0000313" key="10">
    <source>
        <dbReference type="Proteomes" id="UP000535182"/>
    </source>
</evidence>
<feature type="transmembrane region" description="Helical" evidence="8">
    <location>
        <begin position="39"/>
        <end position="62"/>
    </location>
</feature>
<feature type="transmembrane region" description="Helical" evidence="8">
    <location>
        <begin position="213"/>
        <end position="235"/>
    </location>
</feature>
<dbReference type="Proteomes" id="UP000535182">
    <property type="component" value="Unassembled WGS sequence"/>
</dbReference>
<proteinExistence type="inferred from homology"/>
<evidence type="ECO:0000256" key="2">
    <source>
        <dbReference type="ARBA" id="ARBA00008929"/>
    </source>
</evidence>
<feature type="region of interest" description="Disordered" evidence="7">
    <location>
        <begin position="1"/>
        <end position="24"/>
    </location>
</feature>
<evidence type="ECO:0000256" key="4">
    <source>
        <dbReference type="ARBA" id="ARBA00022692"/>
    </source>
</evidence>
<evidence type="ECO:0000313" key="9">
    <source>
        <dbReference type="EMBL" id="MBB5329698.1"/>
    </source>
</evidence>
<comment type="caution">
    <text evidence="9">The sequence shown here is derived from an EMBL/GenBank/DDBJ whole genome shotgun (WGS) entry which is preliminary data.</text>
</comment>